<dbReference type="InterPro" id="IPR000531">
    <property type="entry name" value="Beta-barrel_TonB"/>
</dbReference>
<dbReference type="KEGG" id="mthd:A3224_14765"/>
<keyword evidence="2 10" id="KW-0813">Transport</keyword>
<dbReference type="PROSITE" id="PS52016">
    <property type="entry name" value="TONB_DEPENDENT_REC_3"/>
    <property type="match status" value="1"/>
</dbReference>
<evidence type="ECO:0000256" key="10">
    <source>
        <dbReference type="PROSITE-ProRule" id="PRU01360"/>
    </source>
</evidence>
<dbReference type="GeneID" id="76609294"/>
<dbReference type="GO" id="GO:0044718">
    <property type="term" value="P:siderophore transmembrane transport"/>
    <property type="evidence" value="ECO:0007669"/>
    <property type="project" value="TreeGrafter"/>
</dbReference>
<evidence type="ECO:0000256" key="7">
    <source>
        <dbReference type="ARBA" id="ARBA00023077"/>
    </source>
</evidence>
<keyword evidence="8 10" id="KW-0472">Membrane</keyword>
<dbReference type="Pfam" id="PF07715">
    <property type="entry name" value="Plug"/>
    <property type="match status" value="1"/>
</dbReference>
<dbReference type="GO" id="GO:0009279">
    <property type="term" value="C:cell outer membrane"/>
    <property type="evidence" value="ECO:0007669"/>
    <property type="project" value="UniProtKB-SubCell"/>
</dbReference>
<dbReference type="Gene3D" id="2.170.130.10">
    <property type="entry name" value="TonB-dependent receptor, plug domain"/>
    <property type="match status" value="1"/>
</dbReference>
<dbReference type="AlphaFoldDB" id="A0A143HQ99"/>
<keyword evidence="16" id="KW-0675">Receptor</keyword>
<proteinExistence type="inferred from homology"/>
<feature type="chain" id="PRO_5013476281" evidence="12">
    <location>
        <begin position="22"/>
        <end position="643"/>
    </location>
</feature>
<evidence type="ECO:0000313" key="15">
    <source>
        <dbReference type="EMBL" id="AMX03676.1"/>
    </source>
</evidence>
<evidence type="ECO:0000256" key="5">
    <source>
        <dbReference type="ARBA" id="ARBA00022729"/>
    </source>
</evidence>
<comment type="similarity">
    <text evidence="10 11">Belongs to the TonB-dependent receptor family.</text>
</comment>
<evidence type="ECO:0000256" key="12">
    <source>
        <dbReference type="SAM" id="SignalP"/>
    </source>
</evidence>
<name>A0A143HQ99_MICTH</name>
<dbReference type="Proteomes" id="UP000076077">
    <property type="component" value="Chromosome"/>
</dbReference>
<keyword evidence="3 10" id="KW-1134">Transmembrane beta strand</keyword>
<gene>
    <name evidence="15" type="ORF">A3224_14765</name>
    <name evidence="16" type="ORF">OQJ68_12145</name>
</gene>
<dbReference type="OrthoDB" id="9795928at2"/>
<feature type="domain" description="TonB-dependent receptor-like beta-barrel" evidence="13">
    <location>
        <begin position="243"/>
        <end position="614"/>
    </location>
</feature>
<dbReference type="GO" id="GO:0015344">
    <property type="term" value="F:siderophore uptake transmembrane transporter activity"/>
    <property type="evidence" value="ECO:0007669"/>
    <property type="project" value="TreeGrafter"/>
</dbReference>
<dbReference type="CDD" id="cd01347">
    <property type="entry name" value="ligand_gated_channel"/>
    <property type="match status" value="1"/>
</dbReference>
<dbReference type="InterPro" id="IPR012910">
    <property type="entry name" value="Plug_dom"/>
</dbReference>
<sequence>MFKKNTLAALIAMNLAVPVYAADAEKGDMEEMVVTATLTARDSATSPAFTSVITSEEITRTSVNSLADLLRDTVGVNNRSDSLGRDEIQIRGMGGRYTLILVDGKRVSSIGALWRGGDFDYNSVPLGSIERVEIVRGPMAALYGSDAIGGVVNIITKAPSQEWHGNVNVEFRGVDGGEEGAQQRVNASISGALSDRVSQSLSAEIYQRDAWYRNDADDLTEVPGLEEKESSSLVSTTRIKLTDNQNLDVDLGYNNDERPYGRYSAGDGWADYREQSIERFSYGLTHDAKWGWGKSVVYLKQEDSEIEDYNSRYDDPQDRILEEQNTYFKAYGITELGINAVTAGIEYREQEVTDKVSYADTGSESVSTTSLFVQDEIAFTERLNLTLGGRLDDHELFGDHFTSKLFVTYALTDAIVLKGGISEAFKAPDVYQFSEQYQLLSCGGSCYIPGNPDLEPETSTNMEAGIEAREDGWHLSAVVFDNDVEDKIEASYIESLGARAWVNLSTAHTRGIELDGSVTLTPSVFLSGNYTHMFDAEYSYGGEDIDLENQPETQANLALNWQITDALNGNVSANYVGEQVDYYGETLPSYTRLDVTGSYEITDAFGLRFGIKNVTDVDLEEENESYYSRELGRNYYLSAHYSF</sequence>
<dbReference type="STRING" id="252514.A3224_14765"/>
<keyword evidence="17" id="KW-1185">Reference proteome</keyword>
<evidence type="ECO:0000256" key="11">
    <source>
        <dbReference type="RuleBase" id="RU003357"/>
    </source>
</evidence>
<dbReference type="PANTHER" id="PTHR30069:SF53">
    <property type="entry name" value="COLICIN I RECEPTOR-RELATED"/>
    <property type="match status" value="1"/>
</dbReference>
<dbReference type="Pfam" id="PF00593">
    <property type="entry name" value="TonB_dep_Rec_b-barrel"/>
    <property type="match status" value="1"/>
</dbReference>
<evidence type="ECO:0000256" key="6">
    <source>
        <dbReference type="ARBA" id="ARBA00023065"/>
    </source>
</evidence>
<keyword evidence="5 12" id="KW-0732">Signal</keyword>
<dbReference type="InterPro" id="IPR037066">
    <property type="entry name" value="Plug_dom_sf"/>
</dbReference>
<dbReference type="EMBL" id="JAPHQB010000020">
    <property type="protein sequence ID" value="MCX2802538.1"/>
    <property type="molecule type" value="Genomic_DNA"/>
</dbReference>
<dbReference type="PANTHER" id="PTHR30069">
    <property type="entry name" value="TONB-DEPENDENT OUTER MEMBRANE RECEPTOR"/>
    <property type="match status" value="1"/>
</dbReference>
<keyword evidence="4 10" id="KW-0812">Transmembrane</keyword>
<dbReference type="EMBL" id="CP014864">
    <property type="protein sequence ID" value="AMX03676.1"/>
    <property type="molecule type" value="Genomic_DNA"/>
</dbReference>
<reference evidence="15" key="1">
    <citation type="submission" date="2016-03" db="EMBL/GenBank/DDBJ databases">
        <authorList>
            <person name="Ploux O."/>
        </authorList>
    </citation>
    <scope>NUCLEOTIDE SEQUENCE [LARGE SCALE GENOMIC DNA]</scope>
    <source>
        <strain evidence="15">DAU221</strain>
    </source>
</reference>
<protein>
    <submittedName>
        <fullName evidence="16">TonB-dependent receptor</fullName>
    </submittedName>
</protein>
<keyword evidence="9 10" id="KW-0998">Cell outer membrane</keyword>
<keyword evidence="6" id="KW-0406">Ion transport</keyword>
<dbReference type="InterPro" id="IPR036942">
    <property type="entry name" value="Beta-barrel_TonB_sf"/>
</dbReference>
<reference evidence="17" key="2">
    <citation type="submission" date="2016-03" db="EMBL/GenBank/DDBJ databases">
        <authorList>
            <person name="Lee Y.-S."/>
            <person name="Choi Y.-L."/>
        </authorList>
    </citation>
    <scope>NUCLEOTIDE SEQUENCE [LARGE SCALE GENOMIC DNA]</scope>
    <source>
        <strain evidence="17">DAU221</strain>
    </source>
</reference>
<feature type="signal peptide" evidence="12">
    <location>
        <begin position="1"/>
        <end position="21"/>
    </location>
</feature>
<dbReference type="Gene3D" id="2.40.170.20">
    <property type="entry name" value="TonB-dependent receptor, beta-barrel domain"/>
    <property type="match status" value="1"/>
</dbReference>
<evidence type="ECO:0000259" key="14">
    <source>
        <dbReference type="Pfam" id="PF07715"/>
    </source>
</evidence>
<dbReference type="SUPFAM" id="SSF56935">
    <property type="entry name" value="Porins"/>
    <property type="match status" value="1"/>
</dbReference>
<dbReference type="InterPro" id="IPR039426">
    <property type="entry name" value="TonB-dep_rcpt-like"/>
</dbReference>
<reference evidence="16" key="3">
    <citation type="submission" date="2022-11" db="EMBL/GenBank/DDBJ databases">
        <title>Chitin-degrading and fungicidal potential of chitinolytic bacterial strains from marine environment of the Pacific Ocean regions.</title>
        <authorList>
            <person name="Pentekhina I."/>
            <person name="Nedashkovskaya O."/>
            <person name="Seitkalieva A."/>
            <person name="Podvolotskaya A."/>
            <person name="Tekutyeva L."/>
            <person name="Balabanova L."/>
        </authorList>
    </citation>
    <scope>NUCLEOTIDE SEQUENCE</scope>
    <source>
        <strain evidence="16">KMM 6838</strain>
    </source>
</reference>
<evidence type="ECO:0000259" key="13">
    <source>
        <dbReference type="Pfam" id="PF00593"/>
    </source>
</evidence>
<dbReference type="RefSeq" id="WP_067156342.1">
    <property type="nucleotide sequence ID" value="NZ_CP014864.1"/>
</dbReference>
<keyword evidence="7 11" id="KW-0798">TonB box</keyword>
<evidence type="ECO:0000256" key="9">
    <source>
        <dbReference type="ARBA" id="ARBA00023237"/>
    </source>
</evidence>
<evidence type="ECO:0000313" key="17">
    <source>
        <dbReference type="Proteomes" id="UP000076077"/>
    </source>
</evidence>
<organism evidence="15 17">
    <name type="scientific">Microbulbifer thermotolerans</name>
    <dbReference type="NCBI Taxonomy" id="252514"/>
    <lineage>
        <taxon>Bacteria</taxon>
        <taxon>Pseudomonadati</taxon>
        <taxon>Pseudomonadota</taxon>
        <taxon>Gammaproteobacteria</taxon>
        <taxon>Cellvibrionales</taxon>
        <taxon>Microbulbiferaceae</taxon>
        <taxon>Microbulbifer</taxon>
    </lineage>
</organism>
<evidence type="ECO:0000256" key="8">
    <source>
        <dbReference type="ARBA" id="ARBA00023136"/>
    </source>
</evidence>
<comment type="subcellular location">
    <subcellularLocation>
        <location evidence="1 10">Cell outer membrane</location>
        <topology evidence="1 10">Multi-pass membrane protein</topology>
    </subcellularLocation>
</comment>
<accession>A0A143HQ99</accession>
<evidence type="ECO:0000256" key="1">
    <source>
        <dbReference type="ARBA" id="ARBA00004571"/>
    </source>
</evidence>
<feature type="domain" description="TonB-dependent receptor plug" evidence="14">
    <location>
        <begin position="45"/>
        <end position="151"/>
    </location>
</feature>
<evidence type="ECO:0000256" key="2">
    <source>
        <dbReference type="ARBA" id="ARBA00022448"/>
    </source>
</evidence>
<evidence type="ECO:0000313" key="16">
    <source>
        <dbReference type="EMBL" id="MCX2802538.1"/>
    </source>
</evidence>
<dbReference type="Proteomes" id="UP001209730">
    <property type="component" value="Unassembled WGS sequence"/>
</dbReference>
<evidence type="ECO:0000256" key="3">
    <source>
        <dbReference type="ARBA" id="ARBA00022452"/>
    </source>
</evidence>
<evidence type="ECO:0000256" key="4">
    <source>
        <dbReference type="ARBA" id="ARBA00022692"/>
    </source>
</evidence>